<dbReference type="GO" id="GO:0010436">
    <property type="term" value="F:carotenoid dioxygenase activity"/>
    <property type="evidence" value="ECO:0007669"/>
    <property type="project" value="TreeGrafter"/>
</dbReference>
<gene>
    <name evidence="7" type="ORF">HZS61_006715</name>
</gene>
<sequence>MKFLQQNSLTQTSMSQPDENISPPLRHPYLTGNFAPIHQKTNLTPCTYSGCIPPELTGGQYVRNGGNPVSHQDLGKDAHWFDGDGMLSGVAFRKASSDEKIIPEFVNQYILTDLYLSRKTTSVVSPIMPSITTLVNPLSTMFQIMFATFRTIFLVILSNLPGSQQAIKRISVANTAVLYHDGRALATCESGPPMRIQLPSLDTVGWFDGVRAEGEAKTSPANNSDSPFGGSGLFSFMKEWTTGHPKVDPITGEMLLYHNTFMPPYLHYSVLPKSNAKNFGHRLVNQPVFGVSGARMMHDFGASRSHTIIMDLPLSLDPLNTMKGKEVVAYDPTKPSRFGVFPRYQPSSVRWFHTAPCCIFHTANTWDSQSSEGGSSANLLACRMTSSTLVYTAGNIRPPVRFKSTRARDWSDDKKEKACRYKEAPALESPGEATGLTDYFPTAESDDYDQCRLYYYEFDMATKSQNKVKGQWALSAIPFEFPSVRPDREMQEARYIYGCSTSTSCFGVALGRADKVDLLVKVDAKTLIQRGKKINTTPVTGCVDRRSVSEILEEQKKDDPINIFRLPPNHYAQEPRFVPRDSSTAEDDGYLLFYVFDESQLLPSGDCPPSAISELWILDAKNMRDVVAKSIAKQYAAALALASTTDSSIGSHAGENIAYTVRNVVRDWGIDRKIGVSICDNAASNDVCLRNFYTNLDASITRADAEARRMRCFGHILNLVAQAFLYGDDAASFELQSEAYGMLERVEEDLEHWRAKGPVGKLHNIVKFIRASPQRTEAFKAHAREQEEADIYKLAEESTAELEVIQNNATRWNSTYMMIERALVKQSELNSFIQDLGLEADASKRVPMADMLTSDDWKVLREVSHILEPIYNMTMRTQGWGTSGGHGRLWEVMTGMEYILEHLEDWRLLYEDETANHATEERRRAQGEELESVADTKSMSARPFVVRQTRERPLRQSRLPSRLQGFEITPLHRRRETVLSACPSTSPLFNEGALPVHSRGDYLQDDARSVSNIASMEGQERASIRASINAAWIKLNEYYTLLGRSPLFAASVVLNPDLGLRWLETNWTSPEQLQWLRDAKDGIKAYFERWYSKNDDDSSESISATSSLTPRPEQSRFEQWVKSRQPKLSATGSELERYYRLEPEQSAHSDILYLDRALSRSNY</sequence>
<dbReference type="GO" id="GO:0046872">
    <property type="term" value="F:metal ion binding"/>
    <property type="evidence" value="ECO:0007669"/>
    <property type="project" value="UniProtKB-KW"/>
</dbReference>
<dbReference type="GO" id="GO:0016121">
    <property type="term" value="P:carotene catabolic process"/>
    <property type="evidence" value="ECO:0007669"/>
    <property type="project" value="TreeGrafter"/>
</dbReference>
<feature type="compositionally biased region" description="Polar residues" evidence="6">
    <location>
        <begin position="1"/>
        <end position="19"/>
    </location>
</feature>
<organism evidence="7 8">
    <name type="scientific">Fusarium oxysporum f. sp. conglutinans</name>
    <dbReference type="NCBI Taxonomy" id="100902"/>
    <lineage>
        <taxon>Eukaryota</taxon>
        <taxon>Fungi</taxon>
        <taxon>Dikarya</taxon>
        <taxon>Ascomycota</taxon>
        <taxon>Pezizomycotina</taxon>
        <taxon>Sordariomycetes</taxon>
        <taxon>Hypocreomycetidae</taxon>
        <taxon>Hypocreales</taxon>
        <taxon>Nectriaceae</taxon>
        <taxon>Fusarium</taxon>
        <taxon>Fusarium oxysporum species complex</taxon>
    </lineage>
</organism>
<evidence type="ECO:0000256" key="4">
    <source>
        <dbReference type="ARBA" id="ARBA00023004"/>
    </source>
</evidence>
<dbReference type="InterPro" id="IPR004294">
    <property type="entry name" value="Carotenoid_Oase"/>
</dbReference>
<dbReference type="Proteomes" id="UP000593570">
    <property type="component" value="Unassembled WGS sequence"/>
</dbReference>
<protein>
    <submittedName>
        <fullName evidence="7">Uncharacterized protein</fullName>
    </submittedName>
</protein>
<accession>A0A8H6G9L6</accession>
<reference evidence="7 8" key="1">
    <citation type="journal article" date="2020" name="bioRxiv">
        <title>A chromosome-scale genome assembly for the Fusarium oxysporum strain Fo5176 to establish a model Arabidopsis-fungal pathosystem.</title>
        <authorList>
            <person name="Fokkens L."/>
            <person name="Guo L."/>
            <person name="Dora S."/>
            <person name="Wang B."/>
            <person name="Ye K."/>
            <person name="Sanchez-Rodriguez C."/>
            <person name="Croll D."/>
        </authorList>
    </citation>
    <scope>NUCLEOTIDE SEQUENCE [LARGE SCALE GENOMIC DNA]</scope>
    <source>
        <strain evidence="7 8">Fo5176</strain>
    </source>
</reference>
<name>A0A8H6G9L6_FUSOX</name>
<comment type="cofactor">
    <cofactor evidence="5">
        <name>Fe(2+)</name>
        <dbReference type="ChEBI" id="CHEBI:29033"/>
    </cofactor>
    <text evidence="5">Binds 1 Fe(2+) ion per subunit.</text>
</comment>
<keyword evidence="3" id="KW-0560">Oxidoreductase</keyword>
<dbReference type="Pfam" id="PF03055">
    <property type="entry name" value="RPE65"/>
    <property type="match status" value="1"/>
</dbReference>
<dbReference type="InterPro" id="IPR012337">
    <property type="entry name" value="RNaseH-like_sf"/>
</dbReference>
<evidence type="ECO:0000256" key="2">
    <source>
        <dbReference type="ARBA" id="ARBA00022723"/>
    </source>
</evidence>
<comment type="caution">
    <text evidence="7">The sequence shown here is derived from an EMBL/GenBank/DDBJ whole genome shotgun (WGS) entry which is preliminary data.</text>
</comment>
<dbReference type="PANTHER" id="PTHR10543">
    <property type="entry name" value="BETA-CAROTENE DIOXYGENASE"/>
    <property type="match status" value="1"/>
</dbReference>
<feature type="binding site" evidence="5">
    <location>
        <position position="298"/>
    </location>
    <ligand>
        <name>Fe cation</name>
        <dbReference type="ChEBI" id="CHEBI:24875"/>
        <note>catalytic</note>
    </ligand>
</feature>
<evidence type="ECO:0000313" key="7">
    <source>
        <dbReference type="EMBL" id="KAF6513390.1"/>
    </source>
</evidence>
<keyword evidence="2 5" id="KW-0479">Metal-binding</keyword>
<evidence type="ECO:0000256" key="3">
    <source>
        <dbReference type="ARBA" id="ARBA00023002"/>
    </source>
</evidence>
<evidence type="ECO:0000256" key="1">
    <source>
        <dbReference type="ARBA" id="ARBA00006787"/>
    </source>
</evidence>
<keyword evidence="4 5" id="KW-0408">Iron</keyword>
<evidence type="ECO:0000256" key="5">
    <source>
        <dbReference type="PIRSR" id="PIRSR604294-1"/>
    </source>
</evidence>
<dbReference type="EMBL" id="JACDXP010000017">
    <property type="protein sequence ID" value="KAF6513390.1"/>
    <property type="molecule type" value="Genomic_DNA"/>
</dbReference>
<proteinExistence type="inferred from homology"/>
<evidence type="ECO:0000313" key="8">
    <source>
        <dbReference type="Proteomes" id="UP000593570"/>
    </source>
</evidence>
<evidence type="ECO:0000256" key="6">
    <source>
        <dbReference type="SAM" id="MobiDB-lite"/>
    </source>
</evidence>
<dbReference type="SUPFAM" id="SSF53098">
    <property type="entry name" value="Ribonuclease H-like"/>
    <property type="match status" value="1"/>
</dbReference>
<comment type="similarity">
    <text evidence="1">Belongs to the carotenoid oxygenase family.</text>
</comment>
<feature type="binding site" evidence="5">
    <location>
        <position position="361"/>
    </location>
    <ligand>
        <name>Fe cation</name>
        <dbReference type="ChEBI" id="CHEBI:24875"/>
        <note>catalytic</note>
    </ligand>
</feature>
<feature type="region of interest" description="Disordered" evidence="6">
    <location>
        <begin position="1"/>
        <end position="27"/>
    </location>
</feature>
<feature type="binding site" evidence="5">
    <location>
        <position position="244"/>
    </location>
    <ligand>
        <name>Fe cation</name>
        <dbReference type="ChEBI" id="CHEBI:24875"/>
        <note>catalytic</note>
    </ligand>
</feature>
<dbReference type="AlphaFoldDB" id="A0A8H6G9L6"/>
<dbReference type="PANTHER" id="PTHR10543:SF89">
    <property type="entry name" value="CAROTENOID 9,10(9',10')-CLEAVAGE DIOXYGENASE 1"/>
    <property type="match status" value="1"/>
</dbReference>